<keyword evidence="1" id="KW-0863">Zinc-finger</keyword>
<dbReference type="AlphaFoldDB" id="A0A9W4URR7"/>
<sequence length="508" mass="56369">MAPGSFYYASNRPLQPPIGTPVQPPAVSSSNNGGPDAFDKAELWARIENVLQGDQTKTNLIQELMYRYEYLSDKLDQYSSAGGPELQWANEKRMYEARLHNVQTALSCNPFVVLLVDGDGMIFENDFVAMGEAGGRKAAAELHKAVELYVENETKSIPMESRIICRVYANVKGLADVLVRSGIVEDASVFESFVQGFTRGKILFDFIDVGPGKDRADEKIIETFKLYINDFHCRQIFFGCSHDNGFARALEEYMNDAAYVSKVTLLEGVPFEKELLALPYATKKFPGIFRESKLINPSVPGATTPKIYNIMPGLPPHFPPHNVGHKPDLFRTPSTSTLASDGFPVTTKPLLNWAAKAAAPPPVASPKPTYAPVNRDEVVARNRIGQRVDPPTRDYDKTEVDRIKNMKLCNVHFLRQGCPFGENCTHIHDFNPCANEIAVLRLVARMAPCIHGSGCQDVKCIYGHRCPAPRSKNNPAKGTKTCIFGDTCKFPVELHDIDCNVVKTLVIR</sequence>
<evidence type="ECO:0000259" key="3">
    <source>
        <dbReference type="PROSITE" id="PS50103"/>
    </source>
</evidence>
<reference evidence="4" key="1">
    <citation type="submission" date="2023-01" db="EMBL/GenBank/DDBJ databases">
        <authorList>
            <person name="Van Ghelder C."/>
            <person name="Rancurel C."/>
        </authorList>
    </citation>
    <scope>NUCLEOTIDE SEQUENCE</scope>
    <source>
        <strain evidence="4">CNCM I-4278</strain>
    </source>
</reference>
<evidence type="ECO:0000313" key="5">
    <source>
        <dbReference type="Proteomes" id="UP001152607"/>
    </source>
</evidence>
<dbReference type="GO" id="GO:0008270">
    <property type="term" value="F:zinc ion binding"/>
    <property type="evidence" value="ECO:0007669"/>
    <property type="project" value="UniProtKB-KW"/>
</dbReference>
<dbReference type="OrthoDB" id="3512845at2759"/>
<dbReference type="InterPro" id="IPR000571">
    <property type="entry name" value="Znf_CCCH"/>
</dbReference>
<evidence type="ECO:0000256" key="2">
    <source>
        <dbReference type="SAM" id="MobiDB-lite"/>
    </source>
</evidence>
<feature type="zinc finger region" description="C3H1-type" evidence="1">
    <location>
        <begin position="403"/>
        <end position="431"/>
    </location>
</feature>
<dbReference type="PROSITE" id="PS50103">
    <property type="entry name" value="ZF_C3H1"/>
    <property type="match status" value="1"/>
</dbReference>
<protein>
    <recommendedName>
        <fullName evidence="3">C3H1-type domain-containing protein</fullName>
    </recommendedName>
</protein>
<comment type="caution">
    <text evidence="4">The sequence shown here is derived from an EMBL/GenBank/DDBJ whole genome shotgun (WGS) entry which is preliminary data.</text>
</comment>
<feature type="domain" description="C3H1-type" evidence="3">
    <location>
        <begin position="403"/>
        <end position="431"/>
    </location>
</feature>
<evidence type="ECO:0000256" key="1">
    <source>
        <dbReference type="PROSITE-ProRule" id="PRU00723"/>
    </source>
</evidence>
<feature type="region of interest" description="Disordered" evidence="2">
    <location>
        <begin position="9"/>
        <end position="34"/>
    </location>
</feature>
<name>A0A9W4URR7_9PLEO</name>
<dbReference type="EMBL" id="CAOQHR010000011">
    <property type="protein sequence ID" value="CAI6340885.1"/>
    <property type="molecule type" value="Genomic_DNA"/>
</dbReference>
<dbReference type="Pfam" id="PF25543">
    <property type="entry name" value="zf-CCCH_tandem"/>
    <property type="match status" value="1"/>
</dbReference>
<organism evidence="4 5">
    <name type="scientific">Periconia digitata</name>
    <dbReference type="NCBI Taxonomy" id="1303443"/>
    <lineage>
        <taxon>Eukaryota</taxon>
        <taxon>Fungi</taxon>
        <taxon>Dikarya</taxon>
        <taxon>Ascomycota</taxon>
        <taxon>Pezizomycotina</taxon>
        <taxon>Dothideomycetes</taxon>
        <taxon>Pleosporomycetidae</taxon>
        <taxon>Pleosporales</taxon>
        <taxon>Massarineae</taxon>
        <taxon>Periconiaceae</taxon>
        <taxon>Periconia</taxon>
    </lineage>
</organism>
<dbReference type="Proteomes" id="UP001152607">
    <property type="component" value="Unassembled WGS sequence"/>
</dbReference>
<dbReference type="InterPro" id="IPR057683">
    <property type="entry name" value="DUF7923"/>
</dbReference>
<proteinExistence type="predicted"/>
<dbReference type="PANTHER" id="PTHR37543">
    <property type="entry name" value="CCCH ZINC FINGER DNA BINDING PROTEIN (AFU_ORTHOLOGUE AFUA_5G12760)"/>
    <property type="match status" value="1"/>
</dbReference>
<keyword evidence="1" id="KW-0479">Metal-binding</keyword>
<evidence type="ECO:0000313" key="4">
    <source>
        <dbReference type="EMBL" id="CAI6340885.1"/>
    </source>
</evidence>
<gene>
    <name evidence="4" type="ORF">PDIGIT_LOCUS14071</name>
</gene>
<dbReference type="PANTHER" id="PTHR37543:SF1">
    <property type="entry name" value="CCCH ZINC FINGER DNA BINDING PROTEIN (AFU_ORTHOLOGUE AFUA_5G12760)"/>
    <property type="match status" value="1"/>
</dbReference>
<accession>A0A9W4URR7</accession>
<dbReference type="InterPro" id="IPR057654">
    <property type="entry name" value="Znf-CCCH_tandem"/>
</dbReference>
<feature type="compositionally biased region" description="Pro residues" evidence="2">
    <location>
        <begin position="14"/>
        <end position="24"/>
    </location>
</feature>
<keyword evidence="1" id="KW-0862">Zinc</keyword>
<dbReference type="Pfam" id="PF25540">
    <property type="entry name" value="DUF7923"/>
    <property type="match status" value="1"/>
</dbReference>
<keyword evidence="5" id="KW-1185">Reference proteome</keyword>